<dbReference type="GO" id="GO:0045944">
    <property type="term" value="P:positive regulation of transcription by RNA polymerase II"/>
    <property type="evidence" value="ECO:0007669"/>
    <property type="project" value="TreeGrafter"/>
</dbReference>
<evidence type="ECO:0000256" key="1">
    <source>
        <dbReference type="ARBA" id="ARBA00023242"/>
    </source>
</evidence>
<dbReference type="GO" id="GO:0003700">
    <property type="term" value="F:DNA-binding transcription factor activity"/>
    <property type="evidence" value="ECO:0007669"/>
    <property type="project" value="TreeGrafter"/>
</dbReference>
<dbReference type="GeneID" id="26239280"/>
<accession>A0A7D5Z1E4</accession>
<evidence type="ECO:0000256" key="2">
    <source>
        <dbReference type="SAM" id="MobiDB-lite"/>
    </source>
</evidence>
<evidence type="ECO:0000313" key="3">
    <source>
        <dbReference type="EMBL" id="QLI66106.1"/>
    </source>
</evidence>
<dbReference type="OrthoDB" id="4475584at2759"/>
<dbReference type="GO" id="GO:0005634">
    <property type="term" value="C:nucleus"/>
    <property type="evidence" value="ECO:0007669"/>
    <property type="project" value="TreeGrafter"/>
</dbReference>
<dbReference type="KEGG" id="mbrn:26239280"/>
<dbReference type="Proteomes" id="UP000510686">
    <property type="component" value="Chromosome 1"/>
</dbReference>
<proteinExistence type="predicted"/>
<name>A0A7D5Z1E4_9HYPO</name>
<gene>
    <name evidence="3" type="ORF">G6M90_00g006720</name>
</gene>
<dbReference type="AlphaFoldDB" id="A0A7D5Z1E4"/>
<keyword evidence="4" id="KW-1185">Reference proteome</keyword>
<keyword evidence="1" id="KW-0539">Nucleus</keyword>
<evidence type="ECO:0000313" key="4">
    <source>
        <dbReference type="Proteomes" id="UP000510686"/>
    </source>
</evidence>
<dbReference type="PANTHER" id="PTHR37534:SF4">
    <property type="entry name" value="ZN(II)2CYS6 TRANSCRIPTION FACTOR (EUROFUNG)"/>
    <property type="match status" value="1"/>
</dbReference>
<feature type="region of interest" description="Disordered" evidence="2">
    <location>
        <begin position="37"/>
        <end position="70"/>
    </location>
</feature>
<sequence length="486" mass="53505">MSGSQGFIPKSTAGDVVESVRVRNSRYARIKFVNEPLSPVSEPSNTDNNGGGFGRHIRRHSDSQQLDVRDSRPSSITIDSLLTTAPFTEDRKRELPLVDWDGYFATKDVSAGRKHLALLRHFRYTTVPWMEAGDLSSTFGTDIMRLAQEHPPIQSVILELSANQVALIRQQRDAADGQTQKTRMRALEGPARRMADSLSGITEYLQSGPSQWRSRAAREMGLVGPDATALSIEEPLRTLCKLHSRFDLASSIILRQRPLTPRSFYSPQGFPPAWNPEYPGAAYLWSMHHLTVALHLVHDASLPLPQPLLQDSMCTSPNPGTWAAKWLSLWTSCQAWRDRRPATMRPALDMGSLEADADADASLPVQLYTHALAMNANAAYHLCSLLLLADKPRLLHRRLPGRAAASSRGWHVRTLAGMACANDLAEQWDPVLVAGLLLAAREVTHPAQQDAVRACVRRMRAATGIGVGVEGEVAELEALWGAGRCA</sequence>
<dbReference type="EMBL" id="CP058932">
    <property type="protein sequence ID" value="QLI66106.1"/>
    <property type="molecule type" value="Genomic_DNA"/>
</dbReference>
<dbReference type="RefSeq" id="XP_065986090.1">
    <property type="nucleotide sequence ID" value="XM_066129617.1"/>
</dbReference>
<organism evidence="3 4">
    <name type="scientific">Metarhizium brunneum</name>
    <dbReference type="NCBI Taxonomy" id="500148"/>
    <lineage>
        <taxon>Eukaryota</taxon>
        <taxon>Fungi</taxon>
        <taxon>Dikarya</taxon>
        <taxon>Ascomycota</taxon>
        <taxon>Pezizomycotina</taxon>
        <taxon>Sordariomycetes</taxon>
        <taxon>Hypocreomycetidae</taxon>
        <taxon>Hypocreales</taxon>
        <taxon>Clavicipitaceae</taxon>
        <taxon>Metarhizium</taxon>
    </lineage>
</organism>
<protein>
    <recommendedName>
        <fullName evidence="5">Transcription factor domain-containing protein</fullName>
    </recommendedName>
</protein>
<dbReference type="GO" id="GO:0000976">
    <property type="term" value="F:transcription cis-regulatory region binding"/>
    <property type="evidence" value="ECO:0007669"/>
    <property type="project" value="TreeGrafter"/>
</dbReference>
<reference evidence="3 4" key="1">
    <citation type="submission" date="2020-07" db="EMBL/GenBank/DDBJ databases">
        <title>Telomere length de novo assembly of all 7 chromosomes of the fungus, Metarhizium brunneum, using a novel assembly pipeline.</title>
        <authorList>
            <person name="Saud z."/>
            <person name="Kortsinoglou A."/>
            <person name="Kouvelis V.N."/>
            <person name="Butt T.M."/>
        </authorList>
    </citation>
    <scope>NUCLEOTIDE SEQUENCE [LARGE SCALE GENOMIC DNA]</scope>
    <source>
        <strain evidence="3 4">4556</strain>
    </source>
</reference>
<evidence type="ECO:0008006" key="5">
    <source>
        <dbReference type="Google" id="ProtNLM"/>
    </source>
</evidence>
<dbReference type="PANTHER" id="PTHR37534">
    <property type="entry name" value="TRANSCRIPTIONAL ACTIVATOR PROTEIN UGA3"/>
    <property type="match status" value="1"/>
</dbReference>